<dbReference type="RefSeq" id="WP_087036958.1">
    <property type="nucleotide sequence ID" value="NZ_CP021377.1"/>
</dbReference>
<dbReference type="HAMAP" id="MF_01010">
    <property type="entry name" value="23SrRNA_methyltr_RlmD"/>
    <property type="match status" value="1"/>
</dbReference>
<feature type="binding site" evidence="9 10">
    <location>
        <position position="271"/>
    </location>
    <ligand>
        <name>S-adenosyl-L-methionine</name>
        <dbReference type="ChEBI" id="CHEBI:59789"/>
    </ligand>
</feature>
<name>A0A1Y0D5Y6_9GAMM</name>
<feature type="binding site" evidence="9 10">
    <location>
        <position position="300"/>
    </location>
    <ligand>
        <name>S-adenosyl-L-methionine</name>
        <dbReference type="ChEBI" id="CHEBI:59789"/>
    </ligand>
</feature>
<dbReference type="PROSITE" id="PS50926">
    <property type="entry name" value="TRAM"/>
    <property type="match status" value="1"/>
</dbReference>
<proteinExistence type="inferred from homology"/>
<keyword evidence="6 9" id="KW-0479">Metal-binding</keyword>
<feature type="binding site" evidence="9">
    <location>
        <position position="348"/>
    </location>
    <ligand>
        <name>S-adenosyl-L-methionine</name>
        <dbReference type="ChEBI" id="CHEBI:59789"/>
    </ligand>
</feature>
<comment type="function">
    <text evidence="9">Catalyzes the formation of 5-methyl-uridine at position 1939 (m5U1939) in 23S rRNA.</text>
</comment>
<evidence type="ECO:0000259" key="11">
    <source>
        <dbReference type="PROSITE" id="PS50926"/>
    </source>
</evidence>
<keyword evidence="7 9" id="KW-0408">Iron</keyword>
<comment type="similarity">
    <text evidence="9">Belongs to the class I-like SAM-binding methyltransferase superfamily. RNA M5U methyltransferase family. RlmD subfamily.</text>
</comment>
<dbReference type="Pfam" id="PF01938">
    <property type="entry name" value="TRAM"/>
    <property type="match status" value="1"/>
</dbReference>
<feature type="binding site" evidence="9 10">
    <location>
        <position position="369"/>
    </location>
    <ligand>
        <name>S-adenosyl-L-methionine</name>
        <dbReference type="ChEBI" id="CHEBI:59789"/>
    </ligand>
</feature>
<feature type="binding site" evidence="9">
    <location>
        <position position="91"/>
    </location>
    <ligand>
        <name>[4Fe-4S] cluster</name>
        <dbReference type="ChEBI" id="CHEBI:49883"/>
    </ligand>
</feature>
<dbReference type="GO" id="GO:0070475">
    <property type="term" value="P:rRNA base methylation"/>
    <property type="evidence" value="ECO:0007669"/>
    <property type="project" value="TreeGrafter"/>
</dbReference>
<dbReference type="EMBL" id="CP021377">
    <property type="protein sequence ID" value="ART82950.1"/>
    <property type="molecule type" value="Genomic_DNA"/>
</dbReference>
<keyword evidence="8 9" id="KW-0411">Iron-sulfur</keyword>
<dbReference type="InterPro" id="IPR001566">
    <property type="entry name" value="23S_rRNA_MeTrfase_RlmD"/>
</dbReference>
<sequence>MVQFFKQSKPKLATQAPLDVTIAEVNSHGIGVTRHQGKPLFVPAALKGEQVRVRIEQQNAKYQTARLLKVLKPAPTREQPFCPYINDCGGCSLQHMAVNEQRALKARTLAQLFSRQGITDLPEPEWLTDSATQGYRRVARLSIRLQGKGVALGFRRSQSHQLVEIEHCGVLRPQLSALIAPLRTLLNALKATKQLGHIELYDASEGVAILLRHTGSLSAHDLELLVSFAQSRDLALFLQDDNSRRPLHVPFSLYYQIDNIKFSFTPGDFIQINGPLNGQLVAKAQDWLAPTPNHAVLDLFCGVGNFSLPLAAAGHAVIGVEGVMEMVEQARGNAEDNGLDQAQFYRADLAADFTQEPWAQQGFERVLLDPGRAGAEQVMPYLCELAPERLLYVSCNPVTLSRDSLPLLAAGYRLTRLCLIDMFPHTVHCEAMALFELS</sequence>
<feature type="binding site" evidence="9">
    <location>
        <position position="168"/>
    </location>
    <ligand>
        <name>[4Fe-4S] cluster</name>
        <dbReference type="ChEBI" id="CHEBI:49883"/>
    </ligand>
</feature>
<evidence type="ECO:0000256" key="1">
    <source>
        <dbReference type="ARBA" id="ARBA00022485"/>
    </source>
</evidence>
<dbReference type="InterPro" id="IPR010280">
    <property type="entry name" value="U5_MeTrfase_fam"/>
</dbReference>
<feature type="binding site" evidence="9 10">
    <location>
        <position position="321"/>
    </location>
    <ligand>
        <name>S-adenosyl-L-methionine</name>
        <dbReference type="ChEBI" id="CHEBI:59789"/>
    </ligand>
</feature>
<evidence type="ECO:0000256" key="8">
    <source>
        <dbReference type="ARBA" id="ARBA00023014"/>
    </source>
</evidence>
<dbReference type="GO" id="GO:0070041">
    <property type="term" value="F:rRNA (uridine-C5-)-methyltransferase activity"/>
    <property type="evidence" value="ECO:0007669"/>
    <property type="project" value="UniProtKB-UniRule"/>
</dbReference>
<dbReference type="GO" id="GO:0003723">
    <property type="term" value="F:RNA binding"/>
    <property type="evidence" value="ECO:0007669"/>
    <property type="project" value="InterPro"/>
</dbReference>
<dbReference type="InterPro" id="IPR002792">
    <property type="entry name" value="TRAM_dom"/>
</dbReference>
<protein>
    <recommendedName>
        <fullName evidence="9">23S rRNA (uracil(1939)-C(5))-methyltransferase RlmD</fullName>
        <ecNumber evidence="9">2.1.1.190</ecNumber>
    </recommendedName>
    <alternativeName>
        <fullName evidence="9">23S rRNA(m5U1939)-methyltransferase</fullName>
    </alternativeName>
</protein>
<evidence type="ECO:0000313" key="12">
    <source>
        <dbReference type="EMBL" id="ART82950.1"/>
    </source>
</evidence>
<dbReference type="OrthoDB" id="9804590at2"/>
<evidence type="ECO:0000256" key="3">
    <source>
        <dbReference type="ARBA" id="ARBA00022603"/>
    </source>
</evidence>
<dbReference type="GO" id="GO:0051539">
    <property type="term" value="F:4 iron, 4 sulfur cluster binding"/>
    <property type="evidence" value="ECO:0007669"/>
    <property type="project" value="UniProtKB-KW"/>
</dbReference>
<dbReference type="SUPFAM" id="SSF53335">
    <property type="entry name" value="S-adenosyl-L-methionine-dependent methyltransferases"/>
    <property type="match status" value="1"/>
</dbReference>
<keyword evidence="1 9" id="KW-0004">4Fe-4S</keyword>
<dbReference type="NCBIfam" id="TIGR00479">
    <property type="entry name" value="rumA"/>
    <property type="match status" value="1"/>
</dbReference>
<evidence type="ECO:0000256" key="5">
    <source>
        <dbReference type="ARBA" id="ARBA00022691"/>
    </source>
</evidence>
<evidence type="ECO:0000256" key="9">
    <source>
        <dbReference type="HAMAP-Rule" id="MF_01010"/>
    </source>
</evidence>
<dbReference type="KEGG" id="opf:CBP31_10205"/>
<keyword evidence="2 9" id="KW-0698">rRNA processing</keyword>
<dbReference type="Gene3D" id="3.40.50.150">
    <property type="entry name" value="Vaccinia Virus protein VP39"/>
    <property type="match status" value="1"/>
</dbReference>
<dbReference type="InterPro" id="IPR029063">
    <property type="entry name" value="SAM-dependent_MTases_sf"/>
</dbReference>
<dbReference type="PROSITE" id="PS51687">
    <property type="entry name" value="SAM_MT_RNA_M5U"/>
    <property type="match status" value="1"/>
</dbReference>
<evidence type="ECO:0000256" key="2">
    <source>
        <dbReference type="ARBA" id="ARBA00022552"/>
    </source>
</evidence>
<dbReference type="CDD" id="cd02440">
    <property type="entry name" value="AdoMet_MTases"/>
    <property type="match status" value="1"/>
</dbReference>
<dbReference type="GO" id="GO:0005506">
    <property type="term" value="F:iron ion binding"/>
    <property type="evidence" value="ECO:0007669"/>
    <property type="project" value="UniProtKB-UniRule"/>
</dbReference>
<keyword evidence="4 9" id="KW-0808">Transferase</keyword>
<dbReference type="SUPFAM" id="SSF50249">
    <property type="entry name" value="Nucleic acid-binding proteins"/>
    <property type="match status" value="1"/>
</dbReference>
<feature type="binding site" evidence="9">
    <location>
        <position position="88"/>
    </location>
    <ligand>
        <name>[4Fe-4S] cluster</name>
        <dbReference type="ChEBI" id="CHEBI:49883"/>
    </ligand>
</feature>
<feature type="binding site" evidence="9">
    <location>
        <position position="305"/>
    </location>
    <ligand>
        <name>S-adenosyl-L-methionine</name>
        <dbReference type="ChEBI" id="CHEBI:59789"/>
    </ligand>
</feature>
<keyword evidence="5 9" id="KW-0949">S-adenosyl-L-methionine</keyword>
<dbReference type="NCBIfam" id="NF009639">
    <property type="entry name" value="PRK13168.1"/>
    <property type="match status" value="1"/>
</dbReference>
<dbReference type="PANTHER" id="PTHR11061">
    <property type="entry name" value="RNA M5U METHYLTRANSFERASE"/>
    <property type="match status" value="1"/>
</dbReference>
<dbReference type="PANTHER" id="PTHR11061:SF49">
    <property type="entry name" value="23S RRNA (URACIL(1939)-C(5))-METHYLTRANSFERASE RLMD"/>
    <property type="match status" value="1"/>
</dbReference>
<dbReference type="Proteomes" id="UP000243937">
    <property type="component" value="Chromosome"/>
</dbReference>
<keyword evidence="13" id="KW-1185">Reference proteome</keyword>
<dbReference type="EC" id="2.1.1.190" evidence="9"/>
<dbReference type="Pfam" id="PF05958">
    <property type="entry name" value="tRNA_U5-meth_tr"/>
    <property type="match status" value="1"/>
</dbReference>
<reference evidence="12 13" key="1">
    <citation type="journal article" date="2014" name="Int. J. Syst. Evol. Microbiol.">
        <title>Oceanisphaera profunda sp. nov., a marine bacterium isolated from deep-sea sediment, and emended description of the genus Oceanisphaera.</title>
        <authorList>
            <person name="Xu Z."/>
            <person name="Zhang X.Y."/>
            <person name="Su H.N."/>
            <person name="Yu Z.C."/>
            <person name="Liu C."/>
            <person name="Li H."/>
            <person name="Chen X.L."/>
            <person name="Song X.Y."/>
            <person name="Xie B.B."/>
            <person name="Qin Q.L."/>
            <person name="Zhou B.C."/>
            <person name="Shi M."/>
            <person name="Huang Y."/>
            <person name="Zhang Y.Z."/>
        </authorList>
    </citation>
    <scope>NUCLEOTIDE SEQUENCE [LARGE SCALE GENOMIC DNA]</scope>
    <source>
        <strain evidence="12 13">SM1222</strain>
    </source>
</reference>
<dbReference type="InterPro" id="IPR012340">
    <property type="entry name" value="NA-bd_OB-fold"/>
</dbReference>
<gene>
    <name evidence="9" type="primary">rlmD</name>
    <name evidence="12" type="ORF">CBP31_10205</name>
</gene>
<evidence type="ECO:0000313" key="13">
    <source>
        <dbReference type="Proteomes" id="UP000243937"/>
    </source>
</evidence>
<keyword evidence="3 9" id="KW-0489">Methyltransferase</keyword>
<dbReference type="AlphaFoldDB" id="A0A1Y0D5Y6"/>
<feature type="binding site" evidence="9">
    <location>
        <position position="82"/>
    </location>
    <ligand>
        <name>[4Fe-4S] cluster</name>
        <dbReference type="ChEBI" id="CHEBI:49883"/>
    </ligand>
</feature>
<organism evidence="12 13">
    <name type="scientific">Oceanisphaera profunda</name>
    <dbReference type="NCBI Taxonomy" id="1416627"/>
    <lineage>
        <taxon>Bacteria</taxon>
        <taxon>Pseudomonadati</taxon>
        <taxon>Pseudomonadota</taxon>
        <taxon>Gammaproteobacteria</taxon>
        <taxon>Aeromonadales</taxon>
        <taxon>Aeromonadaceae</taxon>
        <taxon>Oceanisphaera</taxon>
    </lineage>
</organism>
<feature type="domain" description="TRAM" evidence="11">
    <location>
        <begin position="9"/>
        <end position="69"/>
    </location>
</feature>
<evidence type="ECO:0000256" key="10">
    <source>
        <dbReference type="PROSITE-ProRule" id="PRU01024"/>
    </source>
</evidence>
<evidence type="ECO:0000256" key="4">
    <source>
        <dbReference type="ARBA" id="ARBA00022679"/>
    </source>
</evidence>
<dbReference type="Gene3D" id="2.40.50.1070">
    <property type="match status" value="1"/>
</dbReference>
<dbReference type="Gene3D" id="2.40.50.140">
    <property type="entry name" value="Nucleic acid-binding proteins"/>
    <property type="match status" value="1"/>
</dbReference>
<evidence type="ECO:0000256" key="7">
    <source>
        <dbReference type="ARBA" id="ARBA00023004"/>
    </source>
</evidence>
<comment type="catalytic activity">
    <reaction evidence="9">
        <text>uridine(1939) in 23S rRNA + S-adenosyl-L-methionine = 5-methyluridine(1939) in 23S rRNA + S-adenosyl-L-homocysteine + H(+)</text>
        <dbReference type="Rhea" id="RHEA:42908"/>
        <dbReference type="Rhea" id="RHEA-COMP:10278"/>
        <dbReference type="Rhea" id="RHEA-COMP:10279"/>
        <dbReference type="ChEBI" id="CHEBI:15378"/>
        <dbReference type="ChEBI" id="CHEBI:57856"/>
        <dbReference type="ChEBI" id="CHEBI:59789"/>
        <dbReference type="ChEBI" id="CHEBI:65315"/>
        <dbReference type="ChEBI" id="CHEBI:74447"/>
        <dbReference type="EC" id="2.1.1.190"/>
    </reaction>
</comment>
<evidence type="ECO:0000256" key="6">
    <source>
        <dbReference type="ARBA" id="ARBA00022723"/>
    </source>
</evidence>
<accession>A0A1Y0D5Y6</accession>
<feature type="active site" description="Nucleophile" evidence="9 10">
    <location>
        <position position="395"/>
    </location>
</feature>